<keyword evidence="15" id="KW-0862">Zinc</keyword>
<reference evidence="17 18" key="1">
    <citation type="journal article" date="2023" name="Elife">
        <title>Identification of key yeast species and microbe-microbe interactions impacting larval growth of Drosophila in the wild.</title>
        <authorList>
            <person name="Mure A."/>
            <person name="Sugiura Y."/>
            <person name="Maeda R."/>
            <person name="Honda K."/>
            <person name="Sakurai N."/>
            <person name="Takahashi Y."/>
            <person name="Watada M."/>
            <person name="Katoh T."/>
            <person name="Gotoh A."/>
            <person name="Gotoh Y."/>
            <person name="Taniguchi I."/>
            <person name="Nakamura K."/>
            <person name="Hayashi T."/>
            <person name="Katayama T."/>
            <person name="Uemura T."/>
            <person name="Hattori Y."/>
        </authorList>
    </citation>
    <scope>NUCLEOTIDE SEQUENCE [LARGE SCALE GENOMIC DNA]</scope>
    <source>
        <strain evidence="17 18">SB-73</strain>
    </source>
</reference>
<evidence type="ECO:0000313" key="18">
    <source>
        <dbReference type="Proteomes" id="UP001362899"/>
    </source>
</evidence>
<feature type="binding site" evidence="15">
    <location>
        <position position="175"/>
    </location>
    <ligand>
        <name>a divalent metal cation</name>
        <dbReference type="ChEBI" id="CHEBI:60240"/>
    </ligand>
</feature>
<evidence type="ECO:0000256" key="15">
    <source>
        <dbReference type="PIRSR" id="PIRSR001461-2"/>
    </source>
</evidence>
<dbReference type="NCBIfam" id="TIGR01163">
    <property type="entry name" value="rpe"/>
    <property type="match status" value="1"/>
</dbReference>
<name>A0AAV5RLP4_STABA</name>
<comment type="cofactor">
    <cofactor evidence="4">
        <name>Zn(2+)</name>
        <dbReference type="ChEBI" id="CHEBI:29105"/>
    </cofactor>
</comment>
<evidence type="ECO:0000256" key="9">
    <source>
        <dbReference type="ARBA" id="ARBA00013920"/>
    </source>
</evidence>
<evidence type="ECO:0000256" key="2">
    <source>
        <dbReference type="ARBA" id="ARBA00001936"/>
    </source>
</evidence>
<dbReference type="SUPFAM" id="SSF51366">
    <property type="entry name" value="Ribulose-phoshate binding barrel"/>
    <property type="match status" value="1"/>
</dbReference>
<dbReference type="InterPro" id="IPR013785">
    <property type="entry name" value="Aldolase_TIM"/>
</dbReference>
<keyword evidence="11 13" id="KW-0413">Isomerase</keyword>
<comment type="catalytic activity">
    <reaction evidence="1 13">
        <text>D-ribulose 5-phosphate = D-xylulose 5-phosphate</text>
        <dbReference type="Rhea" id="RHEA:13677"/>
        <dbReference type="ChEBI" id="CHEBI:57737"/>
        <dbReference type="ChEBI" id="CHEBI:58121"/>
        <dbReference type="EC" id="5.1.3.1"/>
    </reaction>
</comment>
<dbReference type="FunFam" id="3.20.20.70:FF:000171">
    <property type="entry name" value="Ribulose-phosphate 3-epimerase"/>
    <property type="match status" value="1"/>
</dbReference>
<evidence type="ECO:0000256" key="7">
    <source>
        <dbReference type="ARBA" id="ARBA00009541"/>
    </source>
</evidence>
<evidence type="ECO:0000256" key="4">
    <source>
        <dbReference type="ARBA" id="ARBA00001947"/>
    </source>
</evidence>
<keyword evidence="12 15" id="KW-0170">Cobalt</keyword>
<evidence type="ECO:0000256" key="14">
    <source>
        <dbReference type="PIRSR" id="PIRSR001461-1"/>
    </source>
</evidence>
<comment type="caution">
    <text evidence="17">The sequence shown here is derived from an EMBL/GenBank/DDBJ whole genome shotgun (WGS) entry which is preliminary data.</text>
</comment>
<evidence type="ECO:0000256" key="16">
    <source>
        <dbReference type="PIRSR" id="PIRSR001461-3"/>
    </source>
</evidence>
<evidence type="ECO:0000256" key="11">
    <source>
        <dbReference type="ARBA" id="ARBA00023235"/>
    </source>
</evidence>
<dbReference type="GO" id="GO:0004750">
    <property type="term" value="F:D-ribulose-phosphate 3-epimerase activity"/>
    <property type="evidence" value="ECO:0007669"/>
    <property type="project" value="UniProtKB-EC"/>
</dbReference>
<dbReference type="Proteomes" id="UP001362899">
    <property type="component" value="Unassembled WGS sequence"/>
</dbReference>
<comment type="cofactor">
    <cofactor evidence="2">
        <name>Mn(2+)</name>
        <dbReference type="ChEBI" id="CHEBI:29035"/>
    </cofactor>
</comment>
<feature type="binding site" evidence="16">
    <location>
        <begin position="146"/>
        <end position="149"/>
    </location>
    <ligand>
        <name>substrate</name>
    </ligand>
</feature>
<comment type="cofactor">
    <cofactor evidence="15">
        <name>a divalent metal cation</name>
        <dbReference type="ChEBI" id="CHEBI:60240"/>
    </cofactor>
    <text evidence="15">Binds 1 divalent metal cation per subunit.</text>
</comment>
<comment type="cofactor">
    <cofactor evidence="3">
        <name>Co(2+)</name>
        <dbReference type="ChEBI" id="CHEBI:48828"/>
    </cofactor>
</comment>
<gene>
    <name evidence="17" type="ORF">DASB73_028700</name>
</gene>
<dbReference type="GO" id="GO:0006098">
    <property type="term" value="P:pentose-phosphate shunt"/>
    <property type="evidence" value="ECO:0007669"/>
    <property type="project" value="InterPro"/>
</dbReference>
<dbReference type="PIRSF" id="PIRSF001461">
    <property type="entry name" value="RPE"/>
    <property type="match status" value="1"/>
</dbReference>
<dbReference type="PANTHER" id="PTHR11749">
    <property type="entry name" value="RIBULOSE-5-PHOSPHATE-3-EPIMERASE"/>
    <property type="match status" value="1"/>
</dbReference>
<dbReference type="AlphaFoldDB" id="A0AAV5RLP4"/>
<proteinExistence type="inferred from homology"/>
<evidence type="ECO:0000313" key="17">
    <source>
        <dbReference type="EMBL" id="GMM51907.1"/>
    </source>
</evidence>
<accession>A0AAV5RLP4</accession>
<dbReference type="Gene3D" id="3.20.20.70">
    <property type="entry name" value="Aldolase class I"/>
    <property type="match status" value="1"/>
</dbReference>
<protein>
    <recommendedName>
        <fullName evidence="9 13">Ribulose-phosphate 3-epimerase</fullName>
        <ecNumber evidence="8 13">5.1.3.1</ecNumber>
    </recommendedName>
</protein>
<dbReference type="PROSITE" id="PS01085">
    <property type="entry name" value="RIBUL_P_3_EPIMER_1"/>
    <property type="match status" value="1"/>
</dbReference>
<dbReference type="InterPro" id="IPR000056">
    <property type="entry name" value="Ribul_P_3_epim-like"/>
</dbReference>
<evidence type="ECO:0000256" key="6">
    <source>
        <dbReference type="ARBA" id="ARBA00005016"/>
    </source>
</evidence>
<evidence type="ECO:0000256" key="3">
    <source>
        <dbReference type="ARBA" id="ARBA00001941"/>
    </source>
</evidence>
<dbReference type="InterPro" id="IPR026019">
    <property type="entry name" value="Ribul_P_3_epim"/>
</dbReference>
<feature type="active site" description="Proton donor" evidence="14">
    <location>
        <position position="175"/>
    </location>
</feature>
<comment type="pathway">
    <text evidence="6">Carbohydrate degradation; pentose phosphate pathway; D-xylulose 5-phosphate from D-ribulose 5-phosphate (non-oxidative stage): step 1/1.</text>
</comment>
<evidence type="ECO:0000256" key="13">
    <source>
        <dbReference type="PIRNR" id="PIRNR001461"/>
    </source>
</evidence>
<dbReference type="CDD" id="cd00429">
    <property type="entry name" value="RPE"/>
    <property type="match status" value="1"/>
</dbReference>
<sequence length="225" mass="24264">MSKAKIAPSILSGDFADMANDWKKMLGNKPDWLHVDIMDGHFVPNLTIGPPIVKAVRKRIPKGEAFFDCHMMVQNPQQWVKPMADAGADQYTFHYEADGDVAETIKLIKENGMRVGLALKPGTPSSCLDEHINNVDMVLVMTVEPGFGGQKFKAEMMPKVQEVRALAPKLDIQVDGGVDASNVCSCADAGANVIVAGTGIYGAEEPAEAIKLMRAAVEKAIADRA</sequence>
<dbReference type="InterPro" id="IPR011060">
    <property type="entry name" value="RibuloseP-bd_barrel"/>
</dbReference>
<feature type="active site" description="Proton acceptor" evidence="14">
    <location>
        <position position="36"/>
    </location>
</feature>
<keyword evidence="18" id="KW-1185">Reference proteome</keyword>
<dbReference type="EMBL" id="BTGC01000008">
    <property type="protein sequence ID" value="GMM51907.1"/>
    <property type="molecule type" value="Genomic_DNA"/>
</dbReference>
<evidence type="ECO:0000256" key="12">
    <source>
        <dbReference type="ARBA" id="ARBA00023285"/>
    </source>
</evidence>
<feature type="binding site" evidence="15">
    <location>
        <position position="70"/>
    </location>
    <ligand>
        <name>a divalent metal cation</name>
        <dbReference type="ChEBI" id="CHEBI:60240"/>
    </ligand>
</feature>
<feature type="binding site" evidence="15">
    <location>
        <position position="34"/>
    </location>
    <ligand>
        <name>a divalent metal cation</name>
        <dbReference type="ChEBI" id="CHEBI:60240"/>
    </ligand>
</feature>
<comment type="cofactor">
    <cofactor evidence="5">
        <name>Fe(2+)</name>
        <dbReference type="ChEBI" id="CHEBI:29033"/>
    </cofactor>
</comment>
<dbReference type="EC" id="5.1.3.1" evidence="8 13"/>
<dbReference type="HAMAP" id="MF_02227">
    <property type="entry name" value="RPE"/>
    <property type="match status" value="1"/>
</dbReference>
<organism evidence="17 18">
    <name type="scientific">Starmerella bacillaris</name>
    <name type="common">Yeast</name>
    <name type="synonym">Candida zemplinina</name>
    <dbReference type="NCBI Taxonomy" id="1247836"/>
    <lineage>
        <taxon>Eukaryota</taxon>
        <taxon>Fungi</taxon>
        <taxon>Dikarya</taxon>
        <taxon>Ascomycota</taxon>
        <taxon>Saccharomycotina</taxon>
        <taxon>Dipodascomycetes</taxon>
        <taxon>Dipodascales</taxon>
        <taxon>Trichomonascaceae</taxon>
        <taxon>Starmerella</taxon>
    </lineage>
</organism>
<feature type="binding site" evidence="15">
    <location>
        <position position="36"/>
    </location>
    <ligand>
        <name>a divalent metal cation</name>
        <dbReference type="ChEBI" id="CHEBI:60240"/>
    </ligand>
</feature>
<comment type="similarity">
    <text evidence="7 13">Belongs to the ribulose-phosphate 3-epimerase family.</text>
</comment>
<keyword evidence="10 15" id="KW-0479">Metal-binding</keyword>
<evidence type="ECO:0000256" key="10">
    <source>
        <dbReference type="ARBA" id="ARBA00022723"/>
    </source>
</evidence>
<dbReference type="Pfam" id="PF00834">
    <property type="entry name" value="Ribul_P_3_epim"/>
    <property type="match status" value="1"/>
</dbReference>
<dbReference type="GO" id="GO:0005975">
    <property type="term" value="P:carbohydrate metabolic process"/>
    <property type="evidence" value="ECO:0007669"/>
    <property type="project" value="InterPro"/>
</dbReference>
<evidence type="ECO:0000256" key="8">
    <source>
        <dbReference type="ARBA" id="ARBA00013188"/>
    </source>
</evidence>
<keyword evidence="13" id="KW-0119">Carbohydrate metabolism</keyword>
<evidence type="ECO:0000256" key="1">
    <source>
        <dbReference type="ARBA" id="ARBA00001782"/>
    </source>
</evidence>
<feature type="binding site" evidence="16">
    <location>
        <position position="70"/>
    </location>
    <ligand>
        <name>substrate</name>
    </ligand>
</feature>
<feature type="binding site" evidence="16">
    <location>
        <position position="9"/>
    </location>
    <ligand>
        <name>substrate</name>
    </ligand>
</feature>
<evidence type="ECO:0000256" key="5">
    <source>
        <dbReference type="ARBA" id="ARBA00001954"/>
    </source>
</evidence>
<dbReference type="NCBIfam" id="NF004076">
    <property type="entry name" value="PRK05581.1-4"/>
    <property type="match status" value="1"/>
</dbReference>
<feature type="binding site" evidence="16">
    <location>
        <begin position="197"/>
        <end position="198"/>
    </location>
    <ligand>
        <name>substrate</name>
    </ligand>
</feature>
<dbReference type="GO" id="GO:0046872">
    <property type="term" value="F:metal ion binding"/>
    <property type="evidence" value="ECO:0007669"/>
    <property type="project" value="UniProtKB-KW"/>
</dbReference>
<dbReference type="PROSITE" id="PS01086">
    <property type="entry name" value="RIBUL_P_3_EPIMER_2"/>
    <property type="match status" value="1"/>
</dbReference>
<keyword evidence="15" id="KW-0464">Manganese</keyword>
<feature type="binding site" evidence="16">
    <location>
        <position position="177"/>
    </location>
    <ligand>
        <name>substrate</name>
    </ligand>
</feature>